<gene>
    <name evidence="4" type="ordered locus">RMDY18_04430</name>
</gene>
<keyword evidence="5" id="KW-1185">Reference proteome</keyword>
<dbReference type="Gene3D" id="3.40.190.10">
    <property type="entry name" value="Periplasmic binding protein-like II"/>
    <property type="match status" value="2"/>
</dbReference>
<keyword evidence="2" id="KW-0479">Metal-binding</keyword>
<dbReference type="InterPro" id="IPR050682">
    <property type="entry name" value="ModA/WtpA"/>
</dbReference>
<dbReference type="InterPro" id="IPR005950">
    <property type="entry name" value="ModA"/>
</dbReference>
<accession>D2NRJ9</accession>
<dbReference type="EMBL" id="AP011540">
    <property type="protein sequence ID" value="BAI64275.1"/>
    <property type="molecule type" value="Genomic_DNA"/>
</dbReference>
<evidence type="ECO:0000256" key="2">
    <source>
        <dbReference type="ARBA" id="ARBA00022723"/>
    </source>
</evidence>
<dbReference type="Pfam" id="PF13531">
    <property type="entry name" value="SBP_bac_11"/>
    <property type="match status" value="1"/>
</dbReference>
<name>D2NRJ9_ROTMD</name>
<dbReference type="PANTHER" id="PTHR30632">
    <property type="entry name" value="MOLYBDATE-BINDING PERIPLASMIC PROTEIN"/>
    <property type="match status" value="1"/>
</dbReference>
<dbReference type="eggNOG" id="COG0725">
    <property type="taxonomic scope" value="Bacteria"/>
</dbReference>
<evidence type="ECO:0000256" key="1">
    <source>
        <dbReference type="ARBA" id="ARBA00009175"/>
    </source>
</evidence>
<organism evidence="4 5">
    <name type="scientific">Rothia mucilaginosa (strain DY-18)</name>
    <name type="common">Stomatococcus mucilaginosus</name>
    <dbReference type="NCBI Taxonomy" id="680646"/>
    <lineage>
        <taxon>Bacteria</taxon>
        <taxon>Bacillati</taxon>
        <taxon>Actinomycetota</taxon>
        <taxon>Actinomycetes</taxon>
        <taxon>Micrococcales</taxon>
        <taxon>Micrococcaceae</taxon>
        <taxon>Rothia</taxon>
    </lineage>
</organism>
<dbReference type="GO" id="GO:0030973">
    <property type="term" value="F:molybdate ion binding"/>
    <property type="evidence" value="ECO:0007669"/>
    <property type="project" value="TreeGrafter"/>
</dbReference>
<reference evidence="4 5" key="3">
    <citation type="journal article" date="2010" name="Sequencing">
        <title>Complete Genome Sequence of Rothia mucilaginosa DY-18: A Clinical Isolate with Dense Meshwork-Like Structures from a Persistent Apical Periodontitis Lesion.</title>
        <authorList>
            <person name="Yamane K."/>
            <person name="Nambu T."/>
            <person name="Yamanaka T."/>
            <person name="Mashimo C."/>
            <person name="Sugimori C."/>
            <person name="Leung K.-P."/>
            <person name="Fukushima H."/>
        </authorList>
    </citation>
    <scope>NUCLEOTIDE SEQUENCE [LARGE SCALE GENOMIC DNA]</scope>
    <source>
        <strain evidence="4 5">DY-18</strain>
    </source>
</reference>
<reference evidence="5" key="1">
    <citation type="submission" date="2009-07" db="EMBL/GenBank/DDBJ databases">
        <title>Complete genome sequence of Rothia mucilaginosa DJ.</title>
        <authorList>
            <person name="Yamane K."/>
            <person name="Nambu T."/>
            <person name="Mashimo C."/>
            <person name="Sugimori C."/>
            <person name="Yamanaka T."/>
            <person name="Leung K."/>
            <person name="Fukushima H."/>
        </authorList>
    </citation>
    <scope>NUCLEOTIDE SEQUENCE [LARGE SCALE GENOMIC DNA]</scope>
    <source>
        <strain evidence="5">DY-18</strain>
    </source>
</reference>
<keyword evidence="3" id="KW-0732">Signal</keyword>
<evidence type="ECO:0000313" key="4">
    <source>
        <dbReference type="EMBL" id="BAI64275.1"/>
    </source>
</evidence>
<protein>
    <submittedName>
        <fullName evidence="4">ABC-type molybdate transport system, periplasmic component</fullName>
    </submittedName>
</protein>
<proteinExistence type="inferred from homology"/>
<reference evidence="4 5" key="2">
    <citation type="journal article" date="2010" name="J Osaka Dent Univ">
        <title>Isolation and identification of Rothia mucilaginosa from persistent apical periodontitis lesions.</title>
        <authorList>
            <person name="Yamane K."/>
            <person name="Yoshida M."/>
            <person name="Fujihira T."/>
            <person name="Baba T."/>
            <person name="Tsuji N."/>
            <person name="Hayashi H."/>
            <person name="Sugimori C."/>
            <person name="Yamanaka T."/>
            <person name="Mashimo C."/>
            <person name="Nambu T."/>
            <person name="Kawai H."/>
            <person name="Fukushima H."/>
        </authorList>
    </citation>
    <scope>NUCLEOTIDE SEQUENCE [LARGE SCALE GENOMIC DNA]</scope>
    <source>
        <strain evidence="4 5">DY-18</strain>
    </source>
</reference>
<dbReference type="NCBIfam" id="TIGR01256">
    <property type="entry name" value="modA"/>
    <property type="match status" value="1"/>
</dbReference>
<evidence type="ECO:0000313" key="5">
    <source>
        <dbReference type="Proteomes" id="UP000001883"/>
    </source>
</evidence>
<dbReference type="PANTHER" id="PTHR30632:SF0">
    <property type="entry name" value="SULFATE-BINDING PROTEIN"/>
    <property type="match status" value="1"/>
</dbReference>
<dbReference type="STRING" id="680646.RMDY18_04430"/>
<dbReference type="SUPFAM" id="SSF53850">
    <property type="entry name" value="Periplasmic binding protein-like II"/>
    <property type="match status" value="1"/>
</dbReference>
<comment type="similarity">
    <text evidence="1">Belongs to the bacterial solute-binding protein ModA family.</text>
</comment>
<sequence length="328" mass="34848">MFRRPVHSVCRVSYNCATADHHEENNVYKLGKYTKRHTEPTHGRTSPPQEYETIKETNFMKTPLAALSALAAATLALTGCGAPQSSSSSSSSSAASSQAASGKVEVFAAASLNNAGADLEKAYEAANPGVDVTFVYEGSAKLVNQIEQGATPDLLITADTKNMDKAKKLDQFSGSETNVLVTNKLVLVTAEGNPGKINSLDDLKTTDGVVAVCKEDVPCGTIAHQELKKHDITLKNATTESKVTDVATKVTTGNADAGFIYTTDLAAAKKKGVNLGSVELTDVERNEYPAALSKTGSSSETAKKFNEWLKNSDEAKKILTEYGFNTAQ</sequence>
<evidence type="ECO:0000256" key="3">
    <source>
        <dbReference type="ARBA" id="ARBA00022729"/>
    </source>
</evidence>
<dbReference type="AlphaFoldDB" id="D2NRJ9"/>
<dbReference type="GO" id="GO:0046872">
    <property type="term" value="F:metal ion binding"/>
    <property type="evidence" value="ECO:0007669"/>
    <property type="project" value="UniProtKB-KW"/>
</dbReference>
<dbReference type="Proteomes" id="UP000001883">
    <property type="component" value="Chromosome"/>
</dbReference>
<dbReference type="KEGG" id="rmu:RMDY18_04430"/>
<dbReference type="GO" id="GO:0015689">
    <property type="term" value="P:molybdate ion transport"/>
    <property type="evidence" value="ECO:0007669"/>
    <property type="project" value="InterPro"/>
</dbReference>
<dbReference type="HOGENOM" id="CLU_065520_0_1_11"/>